<dbReference type="InterPro" id="IPR013632">
    <property type="entry name" value="Rad51_C"/>
</dbReference>
<dbReference type="GO" id="GO:0000730">
    <property type="term" value="P:DNA recombinase assembly"/>
    <property type="evidence" value="ECO:0007669"/>
    <property type="project" value="TreeGrafter"/>
</dbReference>
<dbReference type="SMART" id="SM00382">
    <property type="entry name" value="AAA"/>
    <property type="match status" value="1"/>
</dbReference>
<evidence type="ECO:0000256" key="6">
    <source>
        <dbReference type="ARBA" id="ARBA00023125"/>
    </source>
</evidence>
<comment type="caution">
    <text evidence="13">The sequence shown here is derived from an EMBL/GenBank/DDBJ whole genome shotgun (WGS) entry which is preliminary data.</text>
</comment>
<feature type="domain" description="RecA family profile 1" evidence="10">
    <location>
        <begin position="686"/>
        <end position="857"/>
    </location>
</feature>
<keyword evidence="7 8" id="KW-0539">Nucleus</keyword>
<dbReference type="InterPro" id="IPR020588">
    <property type="entry name" value="RecA_ATP-bd"/>
</dbReference>
<dbReference type="GO" id="GO:0000466">
    <property type="term" value="P:maturation of 5.8S rRNA from tricistronic rRNA transcript (SSU-rRNA, 5.8S rRNA, LSU-rRNA)"/>
    <property type="evidence" value="ECO:0007669"/>
    <property type="project" value="UniProtKB-UniRule"/>
</dbReference>
<dbReference type="HAMAP" id="MF_03028">
    <property type="entry name" value="Pescadillo"/>
    <property type="match status" value="1"/>
</dbReference>
<dbReference type="PROSITE" id="PS50163">
    <property type="entry name" value="RECA_3"/>
    <property type="match status" value="1"/>
</dbReference>
<dbReference type="InterPro" id="IPR036420">
    <property type="entry name" value="BRCT_dom_sf"/>
</dbReference>
<feature type="domain" description="RecA family profile 2" evidence="11">
    <location>
        <begin position="865"/>
        <end position="928"/>
    </location>
</feature>
<dbReference type="PANTHER" id="PTHR22942">
    <property type="entry name" value="RECA/RAD51/RADA DNA STRAND-PAIRING FAMILY MEMBER"/>
    <property type="match status" value="1"/>
</dbReference>
<dbReference type="Gene3D" id="3.40.50.300">
    <property type="entry name" value="P-loop containing nucleotide triphosphate hydrolases"/>
    <property type="match status" value="1"/>
</dbReference>
<evidence type="ECO:0000313" key="13">
    <source>
        <dbReference type="EMBL" id="KAK2198204.1"/>
    </source>
</evidence>
<keyword evidence="2 8" id="KW-0690">Ribosome biogenesis</keyword>
<dbReference type="NCBIfam" id="TIGR02239">
    <property type="entry name" value="recomb_RAD51"/>
    <property type="match status" value="1"/>
</dbReference>
<dbReference type="RefSeq" id="XP_067805046.1">
    <property type="nucleotide sequence ID" value="XM_067946255.1"/>
</dbReference>
<organism evidence="13 14">
    <name type="scientific">Babesia duncani</name>
    <dbReference type="NCBI Taxonomy" id="323732"/>
    <lineage>
        <taxon>Eukaryota</taxon>
        <taxon>Sar</taxon>
        <taxon>Alveolata</taxon>
        <taxon>Apicomplexa</taxon>
        <taxon>Aconoidasida</taxon>
        <taxon>Piroplasmida</taxon>
        <taxon>Babesiidae</taxon>
        <taxon>Babesia</taxon>
    </lineage>
</organism>
<evidence type="ECO:0000256" key="2">
    <source>
        <dbReference type="ARBA" id="ARBA00022517"/>
    </source>
</evidence>
<dbReference type="GO" id="GO:0005654">
    <property type="term" value="C:nucleoplasm"/>
    <property type="evidence" value="ECO:0007669"/>
    <property type="project" value="UniProtKB-SubCell"/>
</dbReference>
<dbReference type="Gene3D" id="1.10.150.20">
    <property type="entry name" value="5' to 3' exonuclease, C-terminal subdomain"/>
    <property type="match status" value="1"/>
</dbReference>
<evidence type="ECO:0000256" key="1">
    <source>
        <dbReference type="ARBA" id="ARBA00007095"/>
    </source>
</evidence>
<dbReference type="SUPFAM" id="SSF47794">
    <property type="entry name" value="Rad51 N-terminal domain-like"/>
    <property type="match status" value="1"/>
</dbReference>
<dbReference type="InterPro" id="IPR010613">
    <property type="entry name" value="PES"/>
</dbReference>
<dbReference type="SUPFAM" id="SSF46579">
    <property type="entry name" value="Prefoldin"/>
    <property type="match status" value="1"/>
</dbReference>
<gene>
    <name evidence="13" type="ORF">BdWA1_001213</name>
</gene>
<accession>A0AAD9UQT9</accession>
<dbReference type="GO" id="GO:1990426">
    <property type="term" value="P:mitotic recombination-dependent replication fork processing"/>
    <property type="evidence" value="ECO:0007669"/>
    <property type="project" value="InterPro"/>
</dbReference>
<dbReference type="AlphaFoldDB" id="A0AAD9UQT9"/>
<dbReference type="InterPro" id="IPR001357">
    <property type="entry name" value="BRCT_dom"/>
</dbReference>
<keyword evidence="5 9" id="KW-0067">ATP-binding</keyword>
<comment type="function">
    <text evidence="8">Required for maturation of ribosomal RNAs and formation of the large ribosomal subunit.</text>
</comment>
<dbReference type="SUPFAM" id="SSF52113">
    <property type="entry name" value="BRCT domain"/>
    <property type="match status" value="1"/>
</dbReference>
<dbReference type="GO" id="GO:0000794">
    <property type="term" value="C:condensed nuclear chromosome"/>
    <property type="evidence" value="ECO:0007669"/>
    <property type="project" value="TreeGrafter"/>
</dbReference>
<evidence type="ECO:0000256" key="4">
    <source>
        <dbReference type="ARBA" id="ARBA00022741"/>
    </source>
</evidence>
<reference evidence="13" key="1">
    <citation type="journal article" date="2023" name="Nat. Microbiol.">
        <title>Babesia duncani multi-omics identifies virulence factors and drug targets.</title>
        <authorList>
            <person name="Singh P."/>
            <person name="Lonardi S."/>
            <person name="Liang Q."/>
            <person name="Vydyam P."/>
            <person name="Khabirova E."/>
            <person name="Fang T."/>
            <person name="Gihaz S."/>
            <person name="Thekkiniath J."/>
            <person name="Munshi M."/>
            <person name="Abel S."/>
            <person name="Ciampossin L."/>
            <person name="Batugedara G."/>
            <person name="Gupta M."/>
            <person name="Lu X.M."/>
            <person name="Lenz T."/>
            <person name="Chakravarty S."/>
            <person name="Cornillot E."/>
            <person name="Hu Y."/>
            <person name="Ma W."/>
            <person name="Gonzalez L.M."/>
            <person name="Sanchez S."/>
            <person name="Estrada K."/>
            <person name="Sanchez-Flores A."/>
            <person name="Montero E."/>
            <person name="Harb O.S."/>
            <person name="Le Roch K.G."/>
            <person name="Mamoun C.B."/>
        </authorList>
    </citation>
    <scope>NUCLEOTIDE SEQUENCE</scope>
    <source>
        <strain evidence="13">WA1</strain>
    </source>
</reference>
<feature type="domain" description="BRCT" evidence="12">
    <location>
        <begin position="280"/>
        <end position="360"/>
    </location>
</feature>
<dbReference type="Gene3D" id="3.40.50.10190">
    <property type="entry name" value="BRCT domain"/>
    <property type="match status" value="1"/>
</dbReference>
<dbReference type="Pfam" id="PF08423">
    <property type="entry name" value="Rad51"/>
    <property type="match status" value="1"/>
</dbReference>
<comment type="similarity">
    <text evidence="1">Belongs to the RecA family. RAD51 subfamily.</text>
</comment>
<dbReference type="InterPro" id="IPR011941">
    <property type="entry name" value="DNA_recomb/repair_Rad51"/>
</dbReference>
<dbReference type="GO" id="GO:0140664">
    <property type="term" value="F:ATP-dependent DNA damage sensor activity"/>
    <property type="evidence" value="ECO:0007669"/>
    <property type="project" value="InterPro"/>
</dbReference>
<dbReference type="GO" id="GO:0003690">
    <property type="term" value="F:double-stranded DNA binding"/>
    <property type="evidence" value="ECO:0007669"/>
    <property type="project" value="InterPro"/>
</dbReference>
<dbReference type="InterPro" id="IPR003593">
    <property type="entry name" value="AAA+_ATPase"/>
</dbReference>
<dbReference type="Pfam" id="PF06732">
    <property type="entry name" value="Pescadillo_N"/>
    <property type="match status" value="1"/>
</dbReference>
<dbReference type="PROSITE" id="PS50162">
    <property type="entry name" value="RECA_2"/>
    <property type="match status" value="1"/>
</dbReference>
<evidence type="ECO:0000256" key="7">
    <source>
        <dbReference type="ARBA" id="ARBA00023242"/>
    </source>
</evidence>
<evidence type="ECO:0000259" key="12">
    <source>
        <dbReference type="PROSITE" id="PS50172"/>
    </source>
</evidence>
<keyword evidence="6" id="KW-0238">DNA-binding</keyword>
<dbReference type="SUPFAM" id="SSF52540">
    <property type="entry name" value="P-loop containing nucleoside triphosphate hydrolases"/>
    <property type="match status" value="1"/>
</dbReference>
<dbReference type="InterPro" id="IPR010995">
    <property type="entry name" value="DNA_repair_Rad51/TF_NusA_a-hlx"/>
</dbReference>
<dbReference type="KEGG" id="bdw:94335511"/>
<dbReference type="GO" id="GO:0042148">
    <property type="term" value="P:DNA strand invasion"/>
    <property type="evidence" value="ECO:0007669"/>
    <property type="project" value="TreeGrafter"/>
</dbReference>
<dbReference type="FunFam" id="3.40.50.300:FF:002052">
    <property type="entry name" value="DNA repair protein RAD51 homolog"/>
    <property type="match status" value="1"/>
</dbReference>
<comment type="subcellular location">
    <subcellularLocation>
        <location evidence="8">Nucleus</location>
        <location evidence="8">Nucleolus</location>
    </subcellularLocation>
    <subcellularLocation>
        <location evidence="8">Nucleus</location>
        <location evidence="8">Nucleoplasm</location>
    </subcellularLocation>
</comment>
<evidence type="ECO:0000256" key="5">
    <source>
        <dbReference type="ARBA" id="ARBA00022840"/>
    </source>
</evidence>
<dbReference type="CDD" id="cd19513">
    <property type="entry name" value="Rad51"/>
    <property type="match status" value="1"/>
</dbReference>
<dbReference type="GO" id="GO:0070192">
    <property type="term" value="P:chromosome organization involved in meiotic cell cycle"/>
    <property type="evidence" value="ECO:0007669"/>
    <property type="project" value="TreeGrafter"/>
</dbReference>
<dbReference type="InterPro" id="IPR020587">
    <property type="entry name" value="RecA_monomer-monomer_interface"/>
</dbReference>
<dbReference type="PANTHER" id="PTHR22942:SF39">
    <property type="entry name" value="DNA REPAIR PROTEIN RAD51 HOMOLOG 1"/>
    <property type="match status" value="1"/>
</dbReference>
<evidence type="ECO:0000256" key="9">
    <source>
        <dbReference type="RuleBase" id="RU003422"/>
    </source>
</evidence>
<protein>
    <recommendedName>
        <fullName evidence="8">Pescadillo homolog</fullName>
    </recommendedName>
</protein>
<dbReference type="GO" id="GO:0043021">
    <property type="term" value="F:ribonucleoprotein complex binding"/>
    <property type="evidence" value="ECO:0007669"/>
    <property type="project" value="UniProtKB-UniRule"/>
</dbReference>
<keyword evidence="4 9" id="KW-0547">Nucleotide-binding</keyword>
<dbReference type="PROSITE" id="PS50172">
    <property type="entry name" value="BRCT"/>
    <property type="match status" value="1"/>
</dbReference>
<dbReference type="InterPro" id="IPR009053">
    <property type="entry name" value="Prefoldin"/>
</dbReference>
<dbReference type="Pfam" id="PF16589">
    <property type="entry name" value="BRCT_2"/>
    <property type="match status" value="1"/>
</dbReference>
<dbReference type="GeneID" id="94335511"/>
<dbReference type="GO" id="GO:0005730">
    <property type="term" value="C:nucleolus"/>
    <property type="evidence" value="ECO:0007669"/>
    <property type="project" value="UniProtKB-SubCell"/>
</dbReference>
<dbReference type="NCBIfam" id="NF003301">
    <property type="entry name" value="PRK04301.1"/>
    <property type="match status" value="1"/>
</dbReference>
<proteinExistence type="inferred from homology"/>
<dbReference type="GO" id="GO:0000463">
    <property type="term" value="P:maturation of LSU-rRNA from tricistronic rRNA transcript (SSU-rRNA, 5.8S rRNA, LSU-rRNA)"/>
    <property type="evidence" value="ECO:0007669"/>
    <property type="project" value="UniProtKB-UniRule"/>
</dbReference>
<dbReference type="GO" id="GO:0030687">
    <property type="term" value="C:preribosome, large subunit precursor"/>
    <property type="evidence" value="ECO:0007669"/>
    <property type="project" value="UniProtKB-UniRule"/>
</dbReference>
<evidence type="ECO:0000256" key="8">
    <source>
        <dbReference type="HAMAP-Rule" id="MF_03028"/>
    </source>
</evidence>
<keyword evidence="14" id="KW-1185">Reference proteome</keyword>
<dbReference type="InterPro" id="IPR004127">
    <property type="entry name" value="Prefoldin_subunit_alpha"/>
</dbReference>
<comment type="similarity">
    <text evidence="8">Belongs to the pescadillo family.</text>
</comment>
<evidence type="ECO:0000259" key="10">
    <source>
        <dbReference type="PROSITE" id="PS50162"/>
    </source>
</evidence>
<name>A0AAD9UQT9_9APIC</name>
<dbReference type="GO" id="GO:0007131">
    <property type="term" value="P:reciprocal meiotic recombination"/>
    <property type="evidence" value="ECO:0007669"/>
    <property type="project" value="TreeGrafter"/>
</dbReference>
<evidence type="ECO:0000259" key="11">
    <source>
        <dbReference type="PROSITE" id="PS50163"/>
    </source>
</evidence>
<dbReference type="Pfam" id="PF02996">
    <property type="entry name" value="Prefoldin"/>
    <property type="match status" value="1"/>
</dbReference>
<dbReference type="EMBL" id="JALLKP010000001">
    <property type="protein sequence ID" value="KAK2198204.1"/>
    <property type="molecule type" value="Genomic_DNA"/>
</dbReference>
<evidence type="ECO:0000256" key="3">
    <source>
        <dbReference type="ARBA" id="ARBA00022552"/>
    </source>
</evidence>
<sequence>MGLKTKPNTEGPTRKYITRTQAIKRLQVSLKDFQRLCILKGVYPREITRGRTLTSKGINRRKLKKDKIYFHINDIRYLGSGDLLSKFREISVHIKKHRRLVSRGEHFDAKLAQKNKPFYSLTPIVKERCPCLVDALSDLDDALSTISVVASLPSDKKRGVDPQVVSRCRLTLQHFLKYISETKTLKKAFISVKGYYFQALILNVEVTFIIPHEFAQQLPEEVDFRVVMTFIEYYLELIKLVNFKLYSMQHMEYPPVIPEPYKKIGDEFVYMQTRGNASNSNKGLFSNLKFFVGNEVPLVPIALVITSAGGTLVGDESEATHMIIDRPNCEPNPKVEQVQPQYVFDCLNANALLPCIDYQIGKQLPPHKSPFQQPTTDVEIVDASDVDDKERAKNKEITEMQKAMLPKKHKRLLSKIEFAKQRDKIAMEKLKVKAERVAKANLTQSDLEDVVYQQLPPELKRLDSIKQCLEYGIESVRKSRDEIFSEYEKTLVLPQVNSDRLRLKNTLQLLKANHNSACHINVADKVYARATLDGNAIFVPIGHQFYLELTLKEAEKYFDEYLELLLRKLEQRNPLVQCAVVVLLEMASEELALSNTDALRASLDPTKLNLTPLECLLSKGLLPRDIDILKEAGYSTLECLAYVPQRSLLAIKGLSEQKVEKIKGACKELCDLGFCPASAYFQARENLIKFTTGSSQLDGLLQGGIETGSITEVFGEFKTGKTQLCHTLAVTCQLPVERSGCEGKCLWIDSEGTFRPERIVAIANRFELMPGDCLENIVYAKAHNTDHQMELLVEATTMMAQARFALLIVDSATALYRADYTGRGELAMRQMHLCRFLRALQRIADTFGVAVVITNQVLSRVDPMASFFGGSDKVPVGGNIMAHASQTRLFLRNSRGDSRICKIYDSPSLPEGEAVFTVSTGGIDDYSDH</sequence>
<dbReference type="Proteomes" id="UP001214638">
    <property type="component" value="Unassembled WGS sequence"/>
</dbReference>
<dbReference type="Gene3D" id="1.10.287.370">
    <property type="match status" value="1"/>
</dbReference>
<dbReference type="GO" id="GO:0005524">
    <property type="term" value="F:ATP binding"/>
    <property type="evidence" value="ECO:0007669"/>
    <property type="project" value="UniProtKB-KW"/>
</dbReference>
<dbReference type="GO" id="GO:0003697">
    <property type="term" value="F:single-stranded DNA binding"/>
    <property type="evidence" value="ECO:0007669"/>
    <property type="project" value="InterPro"/>
</dbReference>
<dbReference type="SMART" id="SM00292">
    <property type="entry name" value="BRCT"/>
    <property type="match status" value="1"/>
</dbReference>
<dbReference type="GO" id="GO:0006312">
    <property type="term" value="P:mitotic recombination"/>
    <property type="evidence" value="ECO:0007669"/>
    <property type="project" value="TreeGrafter"/>
</dbReference>
<dbReference type="InterPro" id="IPR027417">
    <property type="entry name" value="P-loop_NTPase"/>
</dbReference>
<keyword evidence="3 8" id="KW-0698">rRNA processing</keyword>
<dbReference type="GO" id="GO:0000150">
    <property type="term" value="F:DNA strand exchange activity"/>
    <property type="evidence" value="ECO:0007669"/>
    <property type="project" value="InterPro"/>
</dbReference>
<evidence type="ECO:0000313" key="14">
    <source>
        <dbReference type="Proteomes" id="UP001214638"/>
    </source>
</evidence>